<feature type="transmembrane region" description="Helical" evidence="2">
    <location>
        <begin position="20"/>
        <end position="42"/>
    </location>
</feature>
<dbReference type="InterPro" id="IPR013783">
    <property type="entry name" value="Ig-like_fold"/>
</dbReference>
<dbReference type="EMBL" id="WVUH01000296">
    <property type="protein sequence ID" value="MBO4209389.1"/>
    <property type="molecule type" value="Genomic_DNA"/>
</dbReference>
<gene>
    <name evidence="3" type="ORF">GSF22_25835</name>
</gene>
<evidence type="ECO:0000256" key="2">
    <source>
        <dbReference type="SAM" id="Phobius"/>
    </source>
</evidence>
<dbReference type="Gene3D" id="2.60.40.10">
    <property type="entry name" value="Immunoglobulins"/>
    <property type="match status" value="1"/>
</dbReference>
<evidence type="ECO:0000256" key="1">
    <source>
        <dbReference type="SAM" id="MobiDB-lite"/>
    </source>
</evidence>
<accession>A0ABS3VYE2</accession>
<feature type="region of interest" description="Disordered" evidence="1">
    <location>
        <begin position="53"/>
        <end position="81"/>
    </location>
</feature>
<evidence type="ECO:0000313" key="4">
    <source>
        <dbReference type="Proteomes" id="UP000823521"/>
    </source>
</evidence>
<name>A0ABS3VYE2_MICEH</name>
<dbReference type="Proteomes" id="UP000823521">
    <property type="component" value="Unassembled WGS sequence"/>
</dbReference>
<evidence type="ECO:0000313" key="3">
    <source>
        <dbReference type="EMBL" id="MBO4209389.1"/>
    </source>
</evidence>
<dbReference type="RefSeq" id="WP_208816356.1">
    <property type="nucleotide sequence ID" value="NZ_WVUH01000296.1"/>
</dbReference>
<protein>
    <recommendedName>
        <fullName evidence="5">Secreted protein</fullName>
    </recommendedName>
</protein>
<comment type="caution">
    <text evidence="3">The sequence shown here is derived from an EMBL/GenBank/DDBJ whole genome shotgun (WGS) entry which is preliminary data.</text>
</comment>
<keyword evidence="2" id="KW-0472">Membrane</keyword>
<reference evidence="3 4" key="1">
    <citation type="submission" date="2019-12" db="EMBL/GenBank/DDBJ databases">
        <title>Whole genome sequencing of endophytic Actinobacterium Micromonospora sp. MPMI6T.</title>
        <authorList>
            <person name="Evv R."/>
            <person name="Podile A.R."/>
        </authorList>
    </citation>
    <scope>NUCLEOTIDE SEQUENCE [LARGE SCALE GENOMIC DNA]</scope>
    <source>
        <strain evidence="3 4">MPMI6</strain>
    </source>
</reference>
<keyword evidence="4" id="KW-1185">Reference proteome</keyword>
<keyword evidence="2" id="KW-0812">Transmembrane</keyword>
<evidence type="ECO:0008006" key="5">
    <source>
        <dbReference type="Google" id="ProtNLM"/>
    </source>
</evidence>
<keyword evidence="2" id="KW-1133">Transmembrane helix</keyword>
<organism evidence="3 4">
    <name type="scientific">Micromonospora echinofusca</name>
    <dbReference type="NCBI Taxonomy" id="47858"/>
    <lineage>
        <taxon>Bacteria</taxon>
        <taxon>Bacillati</taxon>
        <taxon>Actinomycetota</taxon>
        <taxon>Actinomycetes</taxon>
        <taxon>Micromonosporales</taxon>
        <taxon>Micromonosporaceae</taxon>
        <taxon>Micromonospora</taxon>
    </lineage>
</organism>
<sequence>MTADVPTAAPTTTDPGTIRLALIVGGLVVALVAGFAVGRFAVGSASTPAGGVPAGALAEHSHSPGTGAHDHGPGTPDDTVGGLALSEAGYTLTAEQTTFAVDRPQELRFQIRDATRRAVTGFAVVHEKPMHLIVVRRDLTGYQHLHPTMSTDGTWRVPLTLTAAGSWRAYADFTALDAAGRQTPVTLGVDLLAAGDHAPRTLPPATRTATVDGFTVGYEGTPQIGASAPLLFRISADGAPVTGIERYLGAYGHLVAIREGDLGYLHVHPEPALVDGAVKFWLSVPSPGRYRLFFDFQVGGVVRTAEFTLTAG</sequence>
<proteinExistence type="predicted"/>